<keyword evidence="2" id="KW-1185">Reference proteome</keyword>
<protein>
    <submittedName>
        <fullName evidence="1">Uncharacterized protein</fullName>
    </submittedName>
</protein>
<dbReference type="OrthoDB" id="9180873at2"/>
<proteinExistence type="predicted"/>
<dbReference type="EMBL" id="SMCO01000006">
    <property type="protein sequence ID" value="TCV86643.1"/>
    <property type="molecule type" value="Genomic_DNA"/>
</dbReference>
<name>A0A4R3Y8L0_9PROT</name>
<sequence length="420" mass="46827">MKNWFLALLISTLAGCATFPKSPDDQAMYYADKIEQQYKSGNPLDACLNMTSALAQPSGKAQIKSFLAKNPIYVKQLEDSLLNRARALTSKYEAFDVLNTTREISDAGIWRSSSSNAIVSELNASISKSNVTNSLDWMLGDDYSKFTSLSSTEGEDLIFHRTLNILKDTKRVPRQVNALLKFVESKGRNSSQFTEVFNALPQLNIKRSELTDEFSRIFPAFTQERLANLSLKIKLHCQPQDRLLQEDIAAKLKGLSNNFIIVPELDSDTVDVVVEKLRHDERAIPERTQTVTVSDTEVDLLKAALLMPRNASYLYDYTSGGANLEYGYAIKASRKGGVLADELIRDKLSNTYHSCSNMRVQNVFGGVQGAKFYANDDVRAKCSGSNQNNGGVEKLRQDLIDIIARKIADIPLLAKTRDLN</sequence>
<evidence type="ECO:0000313" key="1">
    <source>
        <dbReference type="EMBL" id="TCV86643.1"/>
    </source>
</evidence>
<organism evidence="1 2">
    <name type="scientific">Sulfurirhabdus autotrophica</name>
    <dbReference type="NCBI Taxonomy" id="1706046"/>
    <lineage>
        <taxon>Bacteria</taxon>
        <taxon>Pseudomonadati</taxon>
        <taxon>Pseudomonadota</taxon>
        <taxon>Betaproteobacteria</taxon>
        <taxon>Nitrosomonadales</taxon>
        <taxon>Sulfuricellaceae</taxon>
        <taxon>Sulfurirhabdus</taxon>
    </lineage>
</organism>
<reference evidence="1 2" key="1">
    <citation type="submission" date="2019-03" db="EMBL/GenBank/DDBJ databases">
        <title>Genomic Encyclopedia of Type Strains, Phase IV (KMG-IV): sequencing the most valuable type-strain genomes for metagenomic binning, comparative biology and taxonomic classification.</title>
        <authorList>
            <person name="Goeker M."/>
        </authorList>
    </citation>
    <scope>NUCLEOTIDE SEQUENCE [LARGE SCALE GENOMIC DNA]</scope>
    <source>
        <strain evidence="1 2">DSM 100309</strain>
    </source>
</reference>
<accession>A0A4R3Y8L0</accession>
<gene>
    <name evidence="1" type="ORF">EDC63_1064</name>
</gene>
<dbReference type="PROSITE" id="PS51257">
    <property type="entry name" value="PROKAR_LIPOPROTEIN"/>
    <property type="match status" value="1"/>
</dbReference>
<dbReference type="RefSeq" id="WP_124948073.1">
    <property type="nucleotide sequence ID" value="NZ_BHVT01000076.1"/>
</dbReference>
<comment type="caution">
    <text evidence="1">The sequence shown here is derived from an EMBL/GenBank/DDBJ whole genome shotgun (WGS) entry which is preliminary data.</text>
</comment>
<dbReference type="AlphaFoldDB" id="A0A4R3Y8L0"/>
<evidence type="ECO:0000313" key="2">
    <source>
        <dbReference type="Proteomes" id="UP000295367"/>
    </source>
</evidence>
<dbReference type="Proteomes" id="UP000295367">
    <property type="component" value="Unassembled WGS sequence"/>
</dbReference>